<dbReference type="Proteomes" id="UP000663877">
    <property type="component" value="Unassembled WGS sequence"/>
</dbReference>
<evidence type="ECO:0000313" key="1">
    <source>
        <dbReference type="EMBL" id="CAF0771506.1"/>
    </source>
</evidence>
<proteinExistence type="predicted"/>
<evidence type="ECO:0000313" key="2">
    <source>
        <dbReference type="EMBL" id="CAF1160482.1"/>
    </source>
</evidence>
<comment type="caution">
    <text evidence="1">The sequence shown here is derived from an EMBL/GenBank/DDBJ whole genome shotgun (WGS) entry which is preliminary data.</text>
</comment>
<evidence type="ECO:0000313" key="3">
    <source>
        <dbReference type="EMBL" id="CAF1222942.1"/>
    </source>
</evidence>
<dbReference type="Proteomes" id="UP000663832">
    <property type="component" value="Unassembled WGS sequence"/>
</dbReference>
<protein>
    <submittedName>
        <fullName evidence="1">Uncharacterized protein</fullName>
    </submittedName>
</protein>
<gene>
    <name evidence="2" type="ORF">BJG266_LOCUS24607</name>
    <name evidence="1" type="ORF">QVE165_LOCUS2636</name>
    <name evidence="3" type="ORF">QVE165_LOCUS27004</name>
</gene>
<dbReference type="OrthoDB" id="568137at2759"/>
<keyword evidence="4" id="KW-1185">Reference proteome</keyword>
<accession>A0A813QT47</accession>
<evidence type="ECO:0000313" key="4">
    <source>
        <dbReference type="Proteomes" id="UP000663832"/>
    </source>
</evidence>
<dbReference type="AlphaFoldDB" id="A0A813QT47"/>
<dbReference type="EMBL" id="CAJNOM010000008">
    <property type="protein sequence ID" value="CAF0771506.1"/>
    <property type="molecule type" value="Genomic_DNA"/>
</dbReference>
<organism evidence="1 4">
    <name type="scientific">Adineta steineri</name>
    <dbReference type="NCBI Taxonomy" id="433720"/>
    <lineage>
        <taxon>Eukaryota</taxon>
        <taxon>Metazoa</taxon>
        <taxon>Spiralia</taxon>
        <taxon>Gnathifera</taxon>
        <taxon>Rotifera</taxon>
        <taxon>Eurotatoria</taxon>
        <taxon>Bdelloidea</taxon>
        <taxon>Adinetida</taxon>
        <taxon>Adinetidae</taxon>
        <taxon>Adineta</taxon>
    </lineage>
</organism>
<sequence length="114" mass="13439">MALSAKRVGDAFREGTYEENVKLNGYPYLSNKVLRNKRQGPSRILNHQPINILLANKRYLILTYNAEYDRIYYSLSLPYYEEPDSVILIRQLTAENYLLKSRVKIFLGFFQNKI</sequence>
<reference evidence="1" key="1">
    <citation type="submission" date="2021-02" db="EMBL/GenBank/DDBJ databases">
        <authorList>
            <person name="Nowell W R."/>
        </authorList>
    </citation>
    <scope>NUCLEOTIDE SEQUENCE</scope>
</reference>
<dbReference type="EMBL" id="CAJNOI010000178">
    <property type="protein sequence ID" value="CAF1160482.1"/>
    <property type="molecule type" value="Genomic_DNA"/>
</dbReference>
<dbReference type="EMBL" id="CAJNOM010000203">
    <property type="protein sequence ID" value="CAF1222942.1"/>
    <property type="molecule type" value="Genomic_DNA"/>
</dbReference>
<name>A0A813QT47_9BILA</name>